<dbReference type="NCBIfam" id="TIGR00231">
    <property type="entry name" value="small_GTP"/>
    <property type="match status" value="1"/>
</dbReference>
<dbReference type="PROSITE" id="PS51419">
    <property type="entry name" value="RAB"/>
    <property type="match status" value="1"/>
</dbReference>
<keyword evidence="4" id="KW-1185">Reference proteome</keyword>
<dbReference type="PRINTS" id="PR00449">
    <property type="entry name" value="RASTRNSFRMNG"/>
</dbReference>
<evidence type="ECO:0000256" key="2">
    <source>
        <dbReference type="ARBA" id="ARBA00023134"/>
    </source>
</evidence>
<dbReference type="SUPFAM" id="SSF52540">
    <property type="entry name" value="P-loop containing nucleoside triphosphate hydrolases"/>
    <property type="match status" value="1"/>
</dbReference>
<dbReference type="InterPro" id="IPR001806">
    <property type="entry name" value="Small_GTPase"/>
</dbReference>
<gene>
    <name evidence="3" type="ORF">DPMN_021364</name>
</gene>
<dbReference type="OrthoDB" id="25896at2759"/>
<name>A0A9D4S937_DREPO</name>
<organism evidence="3 4">
    <name type="scientific">Dreissena polymorpha</name>
    <name type="common">Zebra mussel</name>
    <name type="synonym">Mytilus polymorpha</name>
    <dbReference type="NCBI Taxonomy" id="45954"/>
    <lineage>
        <taxon>Eukaryota</taxon>
        <taxon>Metazoa</taxon>
        <taxon>Spiralia</taxon>
        <taxon>Lophotrochozoa</taxon>
        <taxon>Mollusca</taxon>
        <taxon>Bivalvia</taxon>
        <taxon>Autobranchia</taxon>
        <taxon>Heteroconchia</taxon>
        <taxon>Euheterodonta</taxon>
        <taxon>Imparidentia</taxon>
        <taxon>Neoheterodontei</taxon>
        <taxon>Myida</taxon>
        <taxon>Dreissenoidea</taxon>
        <taxon>Dreissenidae</taxon>
        <taxon>Dreissena</taxon>
    </lineage>
</organism>
<dbReference type="PANTHER" id="PTHR24073">
    <property type="entry name" value="DRAB5-RELATED"/>
    <property type="match status" value="1"/>
</dbReference>
<dbReference type="InterPro" id="IPR027417">
    <property type="entry name" value="P-loop_NTPase"/>
</dbReference>
<reference evidence="3" key="1">
    <citation type="journal article" date="2019" name="bioRxiv">
        <title>The Genome of the Zebra Mussel, Dreissena polymorpha: A Resource for Invasive Species Research.</title>
        <authorList>
            <person name="McCartney M.A."/>
            <person name="Auch B."/>
            <person name="Kono T."/>
            <person name="Mallez S."/>
            <person name="Zhang Y."/>
            <person name="Obille A."/>
            <person name="Becker A."/>
            <person name="Abrahante J.E."/>
            <person name="Garbe J."/>
            <person name="Badalamenti J.P."/>
            <person name="Herman A."/>
            <person name="Mangelson H."/>
            <person name="Liachko I."/>
            <person name="Sullivan S."/>
            <person name="Sone E.D."/>
            <person name="Koren S."/>
            <person name="Silverstein K.A.T."/>
            <person name="Beckman K.B."/>
            <person name="Gohl D.M."/>
        </authorList>
    </citation>
    <scope>NUCLEOTIDE SEQUENCE</scope>
    <source>
        <strain evidence="3">Duluth1</strain>
        <tissue evidence="3">Whole animal</tissue>
    </source>
</reference>
<dbReference type="GO" id="GO:0005525">
    <property type="term" value="F:GTP binding"/>
    <property type="evidence" value="ECO:0007669"/>
    <property type="project" value="UniProtKB-KW"/>
</dbReference>
<comment type="caution">
    <text evidence="3">The sequence shown here is derived from an EMBL/GenBank/DDBJ whole genome shotgun (WGS) entry which is preliminary data.</text>
</comment>
<dbReference type="SMART" id="SM00174">
    <property type="entry name" value="RHO"/>
    <property type="match status" value="1"/>
</dbReference>
<dbReference type="Gene3D" id="3.40.50.300">
    <property type="entry name" value="P-loop containing nucleotide triphosphate hydrolases"/>
    <property type="match status" value="1"/>
</dbReference>
<proteinExistence type="predicted"/>
<protein>
    <submittedName>
        <fullName evidence="3">Uncharacterized protein</fullName>
    </submittedName>
</protein>
<evidence type="ECO:0000313" key="3">
    <source>
        <dbReference type="EMBL" id="KAH3897179.1"/>
    </source>
</evidence>
<dbReference type="EMBL" id="JAIWYP010000001">
    <property type="protein sequence ID" value="KAH3897179.1"/>
    <property type="molecule type" value="Genomic_DNA"/>
</dbReference>
<dbReference type="SMART" id="SM00175">
    <property type="entry name" value="RAB"/>
    <property type="match status" value="1"/>
</dbReference>
<dbReference type="SMART" id="SM00173">
    <property type="entry name" value="RAS"/>
    <property type="match status" value="1"/>
</dbReference>
<sequence length="208" mass="23013">MATPAGAKKKADAKVIILGDYAVGKTSLISRYIDGSFNPHEPTIGAAFFLKQWGSYNVAVWDTAGDEKYTGLSSFYCRNAGAAILAFDLNTASSYESLWARFLPLLDAAHEDCLKVVVGTKRDMLKETDREISVDEAIEFSKEINKNIDLSRLKGDPYFETSAKSGYNVSRVFEYMFQYCLPDTKLQLPRDTIVVSNAAQPVSSRCSC</sequence>
<dbReference type="AlphaFoldDB" id="A0A9D4S937"/>
<dbReference type="Proteomes" id="UP000828390">
    <property type="component" value="Unassembled WGS sequence"/>
</dbReference>
<dbReference type="GO" id="GO:0003924">
    <property type="term" value="F:GTPase activity"/>
    <property type="evidence" value="ECO:0007669"/>
    <property type="project" value="InterPro"/>
</dbReference>
<keyword evidence="1" id="KW-0547">Nucleotide-binding</keyword>
<evidence type="ECO:0000313" key="4">
    <source>
        <dbReference type="Proteomes" id="UP000828390"/>
    </source>
</evidence>
<reference evidence="3" key="2">
    <citation type="submission" date="2020-11" db="EMBL/GenBank/DDBJ databases">
        <authorList>
            <person name="McCartney M.A."/>
            <person name="Auch B."/>
            <person name="Kono T."/>
            <person name="Mallez S."/>
            <person name="Becker A."/>
            <person name="Gohl D.M."/>
            <person name="Silverstein K.A.T."/>
            <person name="Koren S."/>
            <person name="Bechman K.B."/>
            <person name="Herman A."/>
            <person name="Abrahante J.E."/>
            <person name="Garbe J."/>
        </authorList>
    </citation>
    <scope>NUCLEOTIDE SEQUENCE</scope>
    <source>
        <strain evidence="3">Duluth1</strain>
        <tissue evidence="3">Whole animal</tissue>
    </source>
</reference>
<dbReference type="InterPro" id="IPR005225">
    <property type="entry name" value="Small_GTP-bd"/>
</dbReference>
<dbReference type="Pfam" id="PF00071">
    <property type="entry name" value="Ras"/>
    <property type="match status" value="1"/>
</dbReference>
<keyword evidence="2" id="KW-0342">GTP-binding</keyword>
<accession>A0A9D4S937</accession>
<evidence type="ECO:0000256" key="1">
    <source>
        <dbReference type="ARBA" id="ARBA00022741"/>
    </source>
</evidence>